<dbReference type="InterPro" id="IPR020019">
    <property type="entry name" value="AcTrfase_PglD-like"/>
</dbReference>
<protein>
    <submittedName>
        <fullName evidence="2">Sugar O-acyltransferase</fullName>
    </submittedName>
</protein>
<dbReference type="AlphaFoldDB" id="A0A0F4TBZ1"/>
<proteinExistence type="inferred from homology"/>
<name>A0A0F4TBZ1_PSEFL</name>
<dbReference type="PATRIC" id="fig|294.131.peg.2786"/>
<comment type="similarity">
    <text evidence="1">Belongs to the transferase hexapeptide repeat family.</text>
</comment>
<dbReference type="InterPro" id="IPR050179">
    <property type="entry name" value="Trans_hexapeptide_repeat"/>
</dbReference>
<dbReference type="EMBL" id="LACD01000022">
    <property type="protein sequence ID" value="KJZ41948.1"/>
    <property type="molecule type" value="Genomic_DNA"/>
</dbReference>
<dbReference type="SUPFAM" id="SSF51161">
    <property type="entry name" value="Trimeric LpxA-like enzymes"/>
    <property type="match status" value="1"/>
</dbReference>
<accession>A0A0F4TBZ1</accession>
<dbReference type="GO" id="GO:0016746">
    <property type="term" value="F:acyltransferase activity"/>
    <property type="evidence" value="ECO:0007669"/>
    <property type="project" value="UniProtKB-KW"/>
</dbReference>
<dbReference type="PANTHER" id="PTHR43300:SF4">
    <property type="entry name" value="ACYL-[ACYL-CARRIER-PROTEIN]--UDP-N-ACETYLGLUCOSAMINE O-ACYLTRANSFERASE"/>
    <property type="match status" value="1"/>
</dbReference>
<comment type="caution">
    <text evidence="2">The sequence shown here is derived from an EMBL/GenBank/DDBJ whole genome shotgun (WGS) entry which is preliminary data.</text>
</comment>
<dbReference type="Proteomes" id="UP000033500">
    <property type="component" value="Unassembled WGS sequence"/>
</dbReference>
<dbReference type="InterPro" id="IPR011004">
    <property type="entry name" value="Trimer_LpxA-like_sf"/>
</dbReference>
<dbReference type="PANTHER" id="PTHR43300">
    <property type="entry name" value="ACETYLTRANSFERASE"/>
    <property type="match status" value="1"/>
</dbReference>
<evidence type="ECO:0000313" key="2">
    <source>
        <dbReference type="EMBL" id="KJZ41948.1"/>
    </source>
</evidence>
<dbReference type="InterPro" id="IPR001451">
    <property type="entry name" value="Hexapep"/>
</dbReference>
<reference evidence="2 3" key="1">
    <citation type="submission" date="2015-03" db="EMBL/GenBank/DDBJ databases">
        <title>Comparative genomics of Pseudomonas insights into diversity of traits involved in vanlence and defense.</title>
        <authorList>
            <person name="Qin Y."/>
        </authorList>
    </citation>
    <scope>NUCLEOTIDE SEQUENCE [LARGE SCALE GENOMIC DNA]</scope>
    <source>
        <strain evidence="2 3">C3</strain>
    </source>
</reference>
<dbReference type="CDD" id="cd03360">
    <property type="entry name" value="LbH_AT_putative"/>
    <property type="match status" value="1"/>
</dbReference>
<evidence type="ECO:0000256" key="1">
    <source>
        <dbReference type="ARBA" id="ARBA00007274"/>
    </source>
</evidence>
<evidence type="ECO:0000313" key="3">
    <source>
        <dbReference type="Proteomes" id="UP000033500"/>
    </source>
</evidence>
<keyword evidence="2" id="KW-0012">Acyltransferase</keyword>
<gene>
    <name evidence="2" type="ORF">VC34_19495</name>
</gene>
<organism evidence="2 3">
    <name type="scientific">Pseudomonas fluorescens</name>
    <dbReference type="NCBI Taxonomy" id="294"/>
    <lineage>
        <taxon>Bacteria</taxon>
        <taxon>Pseudomonadati</taxon>
        <taxon>Pseudomonadota</taxon>
        <taxon>Gammaproteobacteria</taxon>
        <taxon>Pseudomonadales</taxon>
        <taxon>Pseudomonadaceae</taxon>
        <taxon>Pseudomonas</taxon>
    </lineage>
</organism>
<sequence length="225" mass="25287">MIKTKKVVILGDSAFAEVAYECFTRDSEYEVVGFSVNSAFLERNELFGLPVVPLEEIERFFDPDQVEFYAALVYSQLNRLRTRFYEEAKTKGYRPASYISSRAFVWPNAVLGEHCFIFEDNTIQPFVKIGNNVVLWSGNHIGHHSVIEDNCFISSHAVISGFCTVGKNTFIGVNSAIANNVVIGVDNWLGVGVSILKNTDPDCIFKSEHPEPAKVSARRFFKART</sequence>
<dbReference type="Gene3D" id="2.160.10.10">
    <property type="entry name" value="Hexapeptide repeat proteins"/>
    <property type="match status" value="1"/>
</dbReference>
<dbReference type="RefSeq" id="WP_046047973.1">
    <property type="nucleotide sequence ID" value="NZ_LACD01000022.1"/>
</dbReference>
<keyword evidence="2" id="KW-0808">Transferase</keyword>
<dbReference type="Pfam" id="PF00132">
    <property type="entry name" value="Hexapep"/>
    <property type="match status" value="1"/>
</dbReference>